<accession>A0ABN9A9A5</accession>
<name>A0ABN9A9A5_RANTA</name>
<gene>
    <name evidence="1" type="ORF">MRATA1EN1_LOCUS29486</name>
</gene>
<organism evidence="1 2">
    <name type="scientific">Rangifer tarandus platyrhynchus</name>
    <name type="common">Svalbard reindeer</name>
    <dbReference type="NCBI Taxonomy" id="3082113"/>
    <lineage>
        <taxon>Eukaryota</taxon>
        <taxon>Metazoa</taxon>
        <taxon>Chordata</taxon>
        <taxon>Craniata</taxon>
        <taxon>Vertebrata</taxon>
        <taxon>Euteleostomi</taxon>
        <taxon>Mammalia</taxon>
        <taxon>Eutheria</taxon>
        <taxon>Laurasiatheria</taxon>
        <taxon>Artiodactyla</taxon>
        <taxon>Ruminantia</taxon>
        <taxon>Pecora</taxon>
        <taxon>Cervidae</taxon>
        <taxon>Odocoileinae</taxon>
        <taxon>Rangifer</taxon>
    </lineage>
</organism>
<dbReference type="EMBL" id="OX460343">
    <property type="protein sequence ID" value="CAI9180524.1"/>
    <property type="molecule type" value="Genomic_DNA"/>
</dbReference>
<protein>
    <submittedName>
        <fullName evidence="1">Uncharacterized protein</fullName>
    </submittedName>
</protein>
<reference evidence="1" key="1">
    <citation type="submission" date="2023-04" db="EMBL/GenBank/DDBJ databases">
        <authorList>
            <consortium name="ELIXIR-Norway"/>
        </authorList>
    </citation>
    <scope>NUCLEOTIDE SEQUENCE [LARGE SCALE GENOMIC DNA]</scope>
</reference>
<keyword evidence="2" id="KW-1185">Reference proteome</keyword>
<evidence type="ECO:0000313" key="2">
    <source>
        <dbReference type="Proteomes" id="UP001176941"/>
    </source>
</evidence>
<evidence type="ECO:0000313" key="1">
    <source>
        <dbReference type="EMBL" id="CAI9180524.1"/>
    </source>
</evidence>
<proteinExistence type="predicted"/>
<dbReference type="Proteomes" id="UP001176941">
    <property type="component" value="Chromosome X"/>
</dbReference>
<sequence length="112" mass="12139">MDVDAACSPGLSMWLLSASSQHDGWVPRPRTQREAGGSCTFHDQFWKLHSVTSPIPYSLSQSQSSAQVQKEKKKVLLLDGERQGSGKAHGARNVAATIFGNYVVAVQLLSLV</sequence>